<evidence type="ECO:0000256" key="4">
    <source>
        <dbReference type="ARBA" id="ARBA00023054"/>
    </source>
</evidence>
<evidence type="ECO:0000256" key="6">
    <source>
        <dbReference type="SAM" id="Coils"/>
    </source>
</evidence>
<dbReference type="PROSITE" id="PS50913">
    <property type="entry name" value="GRIP"/>
    <property type="match status" value="1"/>
</dbReference>
<feature type="coiled-coil region" evidence="6">
    <location>
        <begin position="426"/>
        <end position="453"/>
    </location>
</feature>
<evidence type="ECO:0000256" key="2">
    <source>
        <dbReference type="ARBA" id="ARBA00004496"/>
    </source>
</evidence>
<feature type="region of interest" description="Disordered" evidence="7">
    <location>
        <begin position="49"/>
        <end position="99"/>
    </location>
</feature>
<feature type="coiled-coil region" evidence="6">
    <location>
        <begin position="340"/>
        <end position="397"/>
    </location>
</feature>
<reference evidence="10" key="1">
    <citation type="submission" date="2025-08" db="UniProtKB">
        <authorList>
            <consortium name="RefSeq"/>
        </authorList>
    </citation>
    <scope>IDENTIFICATION</scope>
</reference>
<dbReference type="PANTHER" id="PTHR23157">
    <property type="entry name" value="GRIP AND COILED-COIL DOMAIN-CONTAINING PROTEIN 1"/>
    <property type="match status" value="1"/>
</dbReference>
<evidence type="ECO:0000313" key="9">
    <source>
        <dbReference type="Proteomes" id="UP000695022"/>
    </source>
</evidence>
<dbReference type="Proteomes" id="UP000695022">
    <property type="component" value="Unplaced"/>
</dbReference>
<accession>A0ABM1EN43</accession>
<evidence type="ECO:0000256" key="5">
    <source>
        <dbReference type="ARBA" id="ARBA00023136"/>
    </source>
</evidence>
<sequence>MERSTKSELVQQVETQREQLKKYENKLRDVVRAYKSLQKEKVALEESLTALSSSGPYLESKPGNEDSPSQTEPSRNEDDADNAGEDENRSVSVDPLQVEQSATDTNAMQLKEKLATLTSALATVTQEKSRMENNYQADKKKLKQELDELTDCMVQQKEEYEKQINILNNRVKELTTTLRTQQSDRDKEQIDHSMMLREMQKLLANERILKENLEHQLEQAHTKLVTTETMLEQSKQQEEKVRILSGDLEKVRQRLNSSEERAKKPSPLMLELQREMAELKAQHRITMQREQQRANEAEQRLGVVAAQSETRVSSLETRLSELSDIVGGYDRDRQHDQAAIHKLKERISQLDLENSALARRVTQTDASDDDDASNLDVNALIERIAKLKGMLKQANARSERPVNLSEVLGADSDHGELGGSDWESIHSNCQQEYRQLKEEFERYKLRAQSVLKNKRDSNANKETTALRAQISELKERVHACTRDCDAKLHQSDVACERLRASAAAAASAHADKLRAAETSYARRTAELEDEMSRQRERTLALLAEKDDELAAARRRVAAADDDDVPASPSGDLAALRLDGPLLLFSEEAARRDVEIGALREAKRRLERALHELRREAAADGERRREEAELLVERLRGAEERARCRGDASLEYLKNVVYSFMVSGDAADRRHMLNAIATVLEFSVRERDAALHALAAGWWGATTGTPSSGKR</sequence>
<proteinExistence type="predicted"/>
<evidence type="ECO:0000259" key="8">
    <source>
        <dbReference type="PROSITE" id="PS50913"/>
    </source>
</evidence>
<feature type="coiled-coil region" evidence="6">
    <location>
        <begin position="595"/>
        <end position="644"/>
    </location>
</feature>
<dbReference type="Gene3D" id="1.10.220.60">
    <property type="entry name" value="GRIP domain"/>
    <property type="match status" value="1"/>
</dbReference>
<dbReference type="GeneID" id="106813884"/>
<keyword evidence="4 6" id="KW-0175">Coiled coil</keyword>
<keyword evidence="3" id="KW-0963">Cytoplasm</keyword>
<protein>
    <submittedName>
        <fullName evidence="10">GRIP and coiled-coil domain-containing protein 1-like</fullName>
    </submittedName>
</protein>
<gene>
    <name evidence="10" type="primary">LOC106813884</name>
</gene>
<evidence type="ECO:0000256" key="3">
    <source>
        <dbReference type="ARBA" id="ARBA00022490"/>
    </source>
</evidence>
<evidence type="ECO:0000256" key="1">
    <source>
        <dbReference type="ARBA" id="ARBA00004184"/>
    </source>
</evidence>
<evidence type="ECO:0000313" key="10">
    <source>
        <dbReference type="RefSeq" id="XP_014673614.1"/>
    </source>
</evidence>
<feature type="domain" description="GRIP" evidence="8">
    <location>
        <begin position="642"/>
        <end position="692"/>
    </location>
</feature>
<dbReference type="Pfam" id="PF01465">
    <property type="entry name" value="GRIP"/>
    <property type="match status" value="1"/>
</dbReference>
<dbReference type="SMART" id="SM00755">
    <property type="entry name" value="Grip"/>
    <property type="match status" value="1"/>
</dbReference>
<keyword evidence="9" id="KW-1185">Reference proteome</keyword>
<feature type="coiled-coil region" evidence="6">
    <location>
        <begin position="107"/>
        <end position="307"/>
    </location>
</feature>
<organism evidence="9 10">
    <name type="scientific">Priapulus caudatus</name>
    <name type="common">Priapulid worm</name>
    <dbReference type="NCBI Taxonomy" id="37621"/>
    <lineage>
        <taxon>Eukaryota</taxon>
        <taxon>Metazoa</taxon>
        <taxon>Ecdysozoa</taxon>
        <taxon>Scalidophora</taxon>
        <taxon>Priapulida</taxon>
        <taxon>Priapulimorpha</taxon>
        <taxon>Priapulimorphida</taxon>
        <taxon>Priapulidae</taxon>
        <taxon>Priapulus</taxon>
    </lineage>
</organism>
<dbReference type="InterPro" id="IPR051952">
    <property type="entry name" value="Golgi-autophagy_related"/>
</dbReference>
<name>A0ABM1EN43_PRICU</name>
<evidence type="ECO:0000256" key="7">
    <source>
        <dbReference type="SAM" id="MobiDB-lite"/>
    </source>
</evidence>
<keyword evidence="5" id="KW-0472">Membrane</keyword>
<comment type="subcellular location">
    <subcellularLocation>
        <location evidence="2">Cytoplasm</location>
    </subcellularLocation>
    <subcellularLocation>
        <location evidence="1">Endomembrane system</location>
        <topology evidence="1">Peripheral membrane protein</topology>
    </subcellularLocation>
</comment>
<dbReference type="PANTHER" id="PTHR23157:SF25">
    <property type="entry name" value="GRIP AND COILED-COIL DOMAIN-CONTAINING PROTEIN 1"/>
    <property type="match status" value="1"/>
</dbReference>
<dbReference type="RefSeq" id="XP_014673614.1">
    <property type="nucleotide sequence ID" value="XM_014818128.1"/>
</dbReference>
<dbReference type="InterPro" id="IPR000237">
    <property type="entry name" value="GRIP_dom"/>
</dbReference>